<dbReference type="GO" id="GO:0032259">
    <property type="term" value="P:methylation"/>
    <property type="evidence" value="ECO:0007669"/>
    <property type="project" value="UniProtKB-KW"/>
</dbReference>
<dbReference type="CDD" id="cd02440">
    <property type="entry name" value="AdoMet_MTases"/>
    <property type="match status" value="1"/>
</dbReference>
<dbReference type="SUPFAM" id="SSF46955">
    <property type="entry name" value="Putative DNA-binding domain"/>
    <property type="match status" value="1"/>
</dbReference>
<protein>
    <submittedName>
        <fullName evidence="2">Methyltransferase domain-containing protein</fullName>
    </submittedName>
</protein>
<reference evidence="2 3" key="1">
    <citation type="submission" date="2024-04" db="EMBL/GenBank/DDBJ databases">
        <title>draft genome sequnece of Paenibacillus filicis.</title>
        <authorList>
            <person name="Kim D.-U."/>
        </authorList>
    </citation>
    <scope>NUCLEOTIDE SEQUENCE [LARGE SCALE GENOMIC DNA]</scope>
    <source>
        <strain evidence="2 3">KACC14197</strain>
    </source>
</reference>
<evidence type="ECO:0000313" key="2">
    <source>
        <dbReference type="EMBL" id="MEK8129734.1"/>
    </source>
</evidence>
<dbReference type="Gene3D" id="1.10.1660.10">
    <property type="match status" value="1"/>
</dbReference>
<dbReference type="EMBL" id="JBBPCC010000011">
    <property type="protein sequence ID" value="MEK8129734.1"/>
    <property type="molecule type" value="Genomic_DNA"/>
</dbReference>
<dbReference type="InterPro" id="IPR050508">
    <property type="entry name" value="Methyltransf_Superfamily"/>
</dbReference>
<dbReference type="CDD" id="cd01106">
    <property type="entry name" value="HTH_TipAL-Mta"/>
    <property type="match status" value="1"/>
</dbReference>
<dbReference type="Gene3D" id="3.40.50.150">
    <property type="entry name" value="Vaccinia Virus protein VP39"/>
    <property type="match status" value="1"/>
</dbReference>
<dbReference type="GO" id="GO:0008168">
    <property type="term" value="F:methyltransferase activity"/>
    <property type="evidence" value="ECO:0007669"/>
    <property type="project" value="UniProtKB-KW"/>
</dbReference>
<proteinExistence type="predicted"/>
<sequence>MAERLHISTRTIRFYEEKGLLQPDKDSGNQYRVFSESELWRLQTIISLREIGLSLREIKQALAHIEEGNNSELRHYLELQRSATFTHWLELKQLMETTDRMIELLDRQQTLAPEDLFPLAESSKRLREIRSRKESAWNFDVQASYYDERVRNGETASGARVKYDQALDYIVRRLAPEPGERGLDIGTGTGNLAGKLLFQGAVMCAIDSSKEMLKQCRTKFPGLETRLGNFLAIPYLDSHFDFVATSFAFHYLSAEQKPIAVSEMLRVLRPGGRLCISDFMFEDEAHKEQFLAERHRYDDLSRVPREEIEDYAFLSGLRKVLEEAGCEVFHETYSPLLHIVHACKS</sequence>
<accession>A0ABU9DLT4</accession>
<dbReference type="InterPro" id="IPR009061">
    <property type="entry name" value="DNA-bd_dom_put_sf"/>
</dbReference>
<evidence type="ECO:0000259" key="1">
    <source>
        <dbReference type="PROSITE" id="PS50937"/>
    </source>
</evidence>
<dbReference type="SMART" id="SM00422">
    <property type="entry name" value="HTH_MERR"/>
    <property type="match status" value="1"/>
</dbReference>
<dbReference type="PANTHER" id="PTHR42912:SF93">
    <property type="entry name" value="N6-ADENOSINE-METHYLTRANSFERASE TMT1A"/>
    <property type="match status" value="1"/>
</dbReference>
<dbReference type="InterPro" id="IPR000551">
    <property type="entry name" value="MerR-type_HTH_dom"/>
</dbReference>
<gene>
    <name evidence="2" type="ORF">WMW72_17650</name>
</gene>
<dbReference type="PRINTS" id="PR00040">
    <property type="entry name" value="HTHMERR"/>
</dbReference>
<dbReference type="SUPFAM" id="SSF53335">
    <property type="entry name" value="S-adenosyl-L-methionine-dependent methyltransferases"/>
    <property type="match status" value="1"/>
</dbReference>
<feature type="domain" description="HTH merR-type" evidence="1">
    <location>
        <begin position="1"/>
        <end position="64"/>
    </location>
</feature>
<dbReference type="InterPro" id="IPR029063">
    <property type="entry name" value="SAM-dependent_MTases_sf"/>
</dbReference>
<keyword evidence="2" id="KW-0808">Transferase</keyword>
<dbReference type="RefSeq" id="WP_341416852.1">
    <property type="nucleotide sequence ID" value="NZ_JBBPCC010000011.1"/>
</dbReference>
<comment type="caution">
    <text evidence="2">The sequence shown here is derived from an EMBL/GenBank/DDBJ whole genome shotgun (WGS) entry which is preliminary data.</text>
</comment>
<dbReference type="Pfam" id="PF13411">
    <property type="entry name" value="MerR_1"/>
    <property type="match status" value="1"/>
</dbReference>
<name>A0ABU9DLT4_9BACL</name>
<dbReference type="Proteomes" id="UP001469365">
    <property type="component" value="Unassembled WGS sequence"/>
</dbReference>
<dbReference type="PROSITE" id="PS50937">
    <property type="entry name" value="HTH_MERR_2"/>
    <property type="match status" value="1"/>
</dbReference>
<dbReference type="PANTHER" id="PTHR42912">
    <property type="entry name" value="METHYLTRANSFERASE"/>
    <property type="match status" value="1"/>
</dbReference>
<dbReference type="Pfam" id="PF08241">
    <property type="entry name" value="Methyltransf_11"/>
    <property type="match status" value="1"/>
</dbReference>
<keyword evidence="2" id="KW-0489">Methyltransferase</keyword>
<dbReference type="InterPro" id="IPR013216">
    <property type="entry name" value="Methyltransf_11"/>
</dbReference>
<keyword evidence="3" id="KW-1185">Reference proteome</keyword>
<evidence type="ECO:0000313" key="3">
    <source>
        <dbReference type="Proteomes" id="UP001469365"/>
    </source>
</evidence>
<organism evidence="2 3">
    <name type="scientific">Paenibacillus filicis</name>
    <dbReference type="NCBI Taxonomy" id="669464"/>
    <lineage>
        <taxon>Bacteria</taxon>
        <taxon>Bacillati</taxon>
        <taxon>Bacillota</taxon>
        <taxon>Bacilli</taxon>
        <taxon>Bacillales</taxon>
        <taxon>Paenibacillaceae</taxon>
        <taxon>Paenibacillus</taxon>
    </lineage>
</organism>